<evidence type="ECO:0000256" key="2">
    <source>
        <dbReference type="ARBA" id="ARBA00022801"/>
    </source>
</evidence>
<evidence type="ECO:0000256" key="5">
    <source>
        <dbReference type="RuleBase" id="RU363034"/>
    </source>
</evidence>
<sequence length="323" mass="35965">MSSLHRIVVLTAVMVAMQVCSSSASGVPQSLSKRWFWDTADLDYNNADDNYECGIAPMVSRNRRDIEQNTTHEAYKLSEGIVDGYRSKEGEYPWQVSVRNLYSRGSSHFCGGALINNDWVVTAAHCLVGPNLRYLSLHHGHRSVFPVRQKHHHMISSCCQIVIESKYNDDTNENDIALVQLSQSVAYQPHISAICLPGTGHDYAGMRGHITGWGRTDENSKDTPRTMRKAEVPIISNSECISRLRRQRIYRAIKDIMLCAGWRNGGADTCQGDSGGPLIVKGVTGKWFLAGVTSFGYGCGHAGYPGVYTRVSEYLPWILKYIS</sequence>
<evidence type="ECO:0000259" key="7">
    <source>
        <dbReference type="PROSITE" id="PS50240"/>
    </source>
</evidence>
<dbReference type="GO" id="GO:0004252">
    <property type="term" value="F:serine-type endopeptidase activity"/>
    <property type="evidence" value="ECO:0007669"/>
    <property type="project" value="InterPro"/>
</dbReference>
<dbReference type="GO" id="GO:0006508">
    <property type="term" value="P:proteolysis"/>
    <property type="evidence" value="ECO:0007669"/>
    <property type="project" value="UniProtKB-KW"/>
</dbReference>
<dbReference type="SUPFAM" id="SSF50494">
    <property type="entry name" value="Trypsin-like serine proteases"/>
    <property type="match status" value="1"/>
</dbReference>
<feature type="signal peptide" evidence="6">
    <location>
        <begin position="1"/>
        <end position="24"/>
    </location>
</feature>
<keyword evidence="3 5" id="KW-0720">Serine protease</keyword>
<dbReference type="InterPro" id="IPR018114">
    <property type="entry name" value="TRYPSIN_HIS"/>
</dbReference>
<comment type="caution">
    <text evidence="8">The sequence shown here is derived from an EMBL/GenBank/DDBJ whole genome shotgun (WGS) entry which is preliminary data.</text>
</comment>
<evidence type="ECO:0000256" key="1">
    <source>
        <dbReference type="ARBA" id="ARBA00022670"/>
    </source>
</evidence>
<keyword evidence="6" id="KW-0732">Signal</keyword>
<dbReference type="InterPro" id="IPR043504">
    <property type="entry name" value="Peptidase_S1_PA_chymotrypsin"/>
</dbReference>
<dbReference type="PROSITE" id="PS00134">
    <property type="entry name" value="TRYPSIN_HIS"/>
    <property type="match status" value="1"/>
</dbReference>
<dbReference type="Proteomes" id="UP001497623">
    <property type="component" value="Unassembled WGS sequence"/>
</dbReference>
<dbReference type="InterPro" id="IPR009003">
    <property type="entry name" value="Peptidase_S1_PA"/>
</dbReference>
<dbReference type="PROSITE" id="PS50240">
    <property type="entry name" value="TRYPSIN_DOM"/>
    <property type="match status" value="1"/>
</dbReference>
<evidence type="ECO:0000313" key="9">
    <source>
        <dbReference type="Proteomes" id="UP001497623"/>
    </source>
</evidence>
<evidence type="ECO:0000313" key="8">
    <source>
        <dbReference type="EMBL" id="CAL4163704.1"/>
    </source>
</evidence>
<dbReference type="PANTHER" id="PTHR24252:SF7">
    <property type="entry name" value="HYALIN"/>
    <property type="match status" value="1"/>
</dbReference>
<protein>
    <recommendedName>
        <fullName evidence="7">Peptidase S1 domain-containing protein</fullName>
    </recommendedName>
</protein>
<dbReference type="SMART" id="SM00020">
    <property type="entry name" value="Tryp_SPc"/>
    <property type="match status" value="1"/>
</dbReference>
<keyword evidence="9" id="KW-1185">Reference proteome</keyword>
<gene>
    <name evidence="8" type="ORF">MNOR_LOCUS33041</name>
</gene>
<dbReference type="FunFam" id="2.40.10.10:FF:000006">
    <property type="entry name" value="Serine proteinase stubble"/>
    <property type="match status" value="1"/>
</dbReference>
<accession>A0AAV2S7Z9</accession>
<evidence type="ECO:0000256" key="3">
    <source>
        <dbReference type="ARBA" id="ARBA00022825"/>
    </source>
</evidence>
<organism evidence="8 9">
    <name type="scientific">Meganyctiphanes norvegica</name>
    <name type="common">Northern krill</name>
    <name type="synonym">Thysanopoda norvegica</name>
    <dbReference type="NCBI Taxonomy" id="48144"/>
    <lineage>
        <taxon>Eukaryota</taxon>
        <taxon>Metazoa</taxon>
        <taxon>Ecdysozoa</taxon>
        <taxon>Arthropoda</taxon>
        <taxon>Crustacea</taxon>
        <taxon>Multicrustacea</taxon>
        <taxon>Malacostraca</taxon>
        <taxon>Eumalacostraca</taxon>
        <taxon>Eucarida</taxon>
        <taxon>Euphausiacea</taxon>
        <taxon>Euphausiidae</taxon>
        <taxon>Meganyctiphanes</taxon>
    </lineage>
</organism>
<dbReference type="PANTHER" id="PTHR24252">
    <property type="entry name" value="ACROSIN-RELATED"/>
    <property type="match status" value="1"/>
</dbReference>
<evidence type="ECO:0000256" key="4">
    <source>
        <dbReference type="ARBA" id="ARBA00023157"/>
    </source>
</evidence>
<feature type="domain" description="Peptidase S1" evidence="7">
    <location>
        <begin position="81"/>
        <end position="323"/>
    </location>
</feature>
<name>A0AAV2S7Z9_MEGNR</name>
<dbReference type="EMBL" id="CAXKWB010046435">
    <property type="protein sequence ID" value="CAL4163704.1"/>
    <property type="molecule type" value="Genomic_DNA"/>
</dbReference>
<dbReference type="InterPro" id="IPR001254">
    <property type="entry name" value="Trypsin_dom"/>
</dbReference>
<dbReference type="Gene3D" id="2.40.10.10">
    <property type="entry name" value="Trypsin-like serine proteases"/>
    <property type="match status" value="2"/>
</dbReference>
<dbReference type="PRINTS" id="PR00722">
    <property type="entry name" value="CHYMOTRYPSIN"/>
</dbReference>
<dbReference type="AlphaFoldDB" id="A0AAV2S7Z9"/>
<reference evidence="8 9" key="1">
    <citation type="submission" date="2024-05" db="EMBL/GenBank/DDBJ databases">
        <authorList>
            <person name="Wallberg A."/>
        </authorList>
    </citation>
    <scope>NUCLEOTIDE SEQUENCE [LARGE SCALE GENOMIC DNA]</scope>
</reference>
<keyword evidence="1 5" id="KW-0645">Protease</keyword>
<dbReference type="PROSITE" id="PS00135">
    <property type="entry name" value="TRYPSIN_SER"/>
    <property type="match status" value="1"/>
</dbReference>
<keyword evidence="4" id="KW-1015">Disulfide bond</keyword>
<dbReference type="Pfam" id="PF00089">
    <property type="entry name" value="Trypsin"/>
    <property type="match status" value="1"/>
</dbReference>
<dbReference type="CDD" id="cd00190">
    <property type="entry name" value="Tryp_SPc"/>
    <property type="match status" value="1"/>
</dbReference>
<evidence type="ECO:0000256" key="6">
    <source>
        <dbReference type="SAM" id="SignalP"/>
    </source>
</evidence>
<proteinExistence type="predicted"/>
<feature type="non-terminal residue" evidence="8">
    <location>
        <position position="323"/>
    </location>
</feature>
<feature type="chain" id="PRO_5043495006" description="Peptidase S1 domain-containing protein" evidence="6">
    <location>
        <begin position="25"/>
        <end position="323"/>
    </location>
</feature>
<keyword evidence="2 5" id="KW-0378">Hydrolase</keyword>
<dbReference type="InterPro" id="IPR001314">
    <property type="entry name" value="Peptidase_S1A"/>
</dbReference>
<dbReference type="InterPro" id="IPR033116">
    <property type="entry name" value="TRYPSIN_SER"/>
</dbReference>